<evidence type="ECO:0000259" key="10">
    <source>
        <dbReference type="PROSITE" id="PS50967"/>
    </source>
</evidence>
<dbReference type="GO" id="GO:0071051">
    <property type="term" value="P:poly(A)-dependent snoRNA 3'-end processing"/>
    <property type="evidence" value="ECO:0000318"/>
    <property type="project" value="GO_Central"/>
</dbReference>
<dbReference type="Gene3D" id="3.30.420.10">
    <property type="entry name" value="Ribonuclease H-like superfamily/Ribonuclease H"/>
    <property type="match status" value="1"/>
</dbReference>
<dbReference type="InterPro" id="IPR044876">
    <property type="entry name" value="HRDC_dom_sf"/>
</dbReference>
<dbReference type="InterPro" id="IPR012337">
    <property type="entry name" value="RNaseH-like_sf"/>
</dbReference>
<keyword evidence="2" id="KW-0698">rRNA processing</keyword>
<feature type="region of interest" description="Disordered" evidence="9">
    <location>
        <begin position="1"/>
        <end position="24"/>
    </location>
</feature>
<dbReference type="InterPro" id="IPR010997">
    <property type="entry name" value="HRDC-like_sf"/>
</dbReference>
<dbReference type="GO" id="GO:0005730">
    <property type="term" value="C:nucleolus"/>
    <property type="evidence" value="ECO:0000318"/>
    <property type="project" value="GO_Central"/>
</dbReference>
<dbReference type="GO" id="GO:0000176">
    <property type="term" value="C:nuclear exosome (RNase complex)"/>
    <property type="evidence" value="ECO:0000318"/>
    <property type="project" value="GO_Central"/>
</dbReference>
<dbReference type="Pfam" id="PF00570">
    <property type="entry name" value="HRDC"/>
    <property type="match status" value="1"/>
</dbReference>
<dbReference type="AlphaFoldDB" id="A0A0K9Q5Q2"/>
<dbReference type="GO" id="GO:0071038">
    <property type="term" value="P:TRAMP-dependent tRNA surveillance pathway"/>
    <property type="evidence" value="ECO:0000318"/>
    <property type="project" value="GO_Central"/>
</dbReference>
<dbReference type="Pfam" id="PF08066">
    <property type="entry name" value="PMC2NT"/>
    <property type="match status" value="1"/>
</dbReference>
<evidence type="ECO:0000313" key="11">
    <source>
        <dbReference type="EMBL" id="KMZ75815.1"/>
    </source>
</evidence>
<dbReference type="GO" id="GO:0080188">
    <property type="term" value="P:gene silencing by siRNA-directed DNA methylation"/>
    <property type="evidence" value="ECO:0007669"/>
    <property type="project" value="UniProtKB-ARBA"/>
</dbReference>
<feature type="region of interest" description="Disordered" evidence="9">
    <location>
        <begin position="725"/>
        <end position="767"/>
    </location>
</feature>
<evidence type="ECO:0000256" key="6">
    <source>
        <dbReference type="ARBA" id="ARBA00022839"/>
    </source>
</evidence>
<evidence type="ECO:0000256" key="1">
    <source>
        <dbReference type="ARBA" id="ARBA00004123"/>
    </source>
</evidence>
<dbReference type="GO" id="GO:0071037">
    <property type="term" value="P:nuclear polyadenylation-dependent snRNA catabolic process"/>
    <property type="evidence" value="ECO:0000318"/>
    <property type="project" value="GO_Central"/>
</dbReference>
<dbReference type="GO" id="GO:0000467">
    <property type="term" value="P:exonucleolytic trimming to generate mature 3'-end of 5.8S rRNA from tricistronic rRNA transcript (SSU-rRNA, 5.8S rRNA, LSU-rRNA)"/>
    <property type="evidence" value="ECO:0000318"/>
    <property type="project" value="GO_Central"/>
</dbReference>
<dbReference type="SMART" id="SM00474">
    <property type="entry name" value="35EXOc"/>
    <property type="match status" value="1"/>
</dbReference>
<evidence type="ECO:0000313" key="12">
    <source>
        <dbReference type="Proteomes" id="UP000036987"/>
    </source>
</evidence>
<accession>A0A0K9Q5Q2</accession>
<dbReference type="GO" id="GO:0071036">
    <property type="term" value="P:nuclear polyadenylation-dependent snoRNA catabolic process"/>
    <property type="evidence" value="ECO:0000318"/>
    <property type="project" value="GO_Central"/>
</dbReference>
<organism evidence="11 12">
    <name type="scientific">Zostera marina</name>
    <name type="common">Eelgrass</name>
    <dbReference type="NCBI Taxonomy" id="29655"/>
    <lineage>
        <taxon>Eukaryota</taxon>
        <taxon>Viridiplantae</taxon>
        <taxon>Streptophyta</taxon>
        <taxon>Embryophyta</taxon>
        <taxon>Tracheophyta</taxon>
        <taxon>Spermatophyta</taxon>
        <taxon>Magnoliopsida</taxon>
        <taxon>Liliopsida</taxon>
        <taxon>Zosteraceae</taxon>
        <taxon>Zostera</taxon>
    </lineage>
</organism>
<feature type="compositionally biased region" description="Basic and acidic residues" evidence="9">
    <location>
        <begin position="681"/>
        <end position="692"/>
    </location>
</feature>
<evidence type="ECO:0000256" key="8">
    <source>
        <dbReference type="ARBA" id="ARBA00043957"/>
    </source>
</evidence>
<dbReference type="GO" id="GO:0071039">
    <property type="term" value="P:nuclear polyadenylation-dependent CUT catabolic process"/>
    <property type="evidence" value="ECO:0000318"/>
    <property type="project" value="GO_Central"/>
</dbReference>
<reference evidence="12" key="1">
    <citation type="journal article" date="2016" name="Nature">
        <title>The genome of the seagrass Zostera marina reveals angiosperm adaptation to the sea.</title>
        <authorList>
            <person name="Olsen J.L."/>
            <person name="Rouze P."/>
            <person name="Verhelst B."/>
            <person name="Lin Y.-C."/>
            <person name="Bayer T."/>
            <person name="Collen J."/>
            <person name="Dattolo E."/>
            <person name="De Paoli E."/>
            <person name="Dittami S."/>
            <person name="Maumus F."/>
            <person name="Michel G."/>
            <person name="Kersting A."/>
            <person name="Lauritano C."/>
            <person name="Lohaus R."/>
            <person name="Toepel M."/>
            <person name="Tonon T."/>
            <person name="Vanneste K."/>
            <person name="Amirebrahimi M."/>
            <person name="Brakel J."/>
            <person name="Bostroem C."/>
            <person name="Chovatia M."/>
            <person name="Grimwood J."/>
            <person name="Jenkins J.W."/>
            <person name="Jueterbock A."/>
            <person name="Mraz A."/>
            <person name="Stam W.T."/>
            <person name="Tice H."/>
            <person name="Bornberg-Bauer E."/>
            <person name="Green P.J."/>
            <person name="Pearson G.A."/>
            <person name="Procaccini G."/>
            <person name="Duarte C.M."/>
            <person name="Schmutz J."/>
            <person name="Reusch T.B.H."/>
            <person name="Van de Peer Y."/>
        </authorList>
    </citation>
    <scope>NUCLEOTIDE SEQUENCE [LARGE SCALE GENOMIC DNA]</scope>
    <source>
        <strain evidence="12">cv. Finnish</strain>
    </source>
</reference>
<keyword evidence="5" id="KW-0271">Exosome</keyword>
<dbReference type="InterPro" id="IPR002562">
    <property type="entry name" value="3'-5'_exonuclease_dom"/>
</dbReference>
<dbReference type="PANTHER" id="PTHR12124:SF47">
    <property type="entry name" value="EXOSOME COMPONENT 10"/>
    <property type="match status" value="1"/>
</dbReference>
<dbReference type="EMBL" id="LFYR01000113">
    <property type="protein sequence ID" value="KMZ75815.1"/>
    <property type="molecule type" value="Genomic_DNA"/>
</dbReference>
<gene>
    <name evidence="11" type="ORF">ZOSMA_10G00830</name>
</gene>
<evidence type="ECO:0000256" key="7">
    <source>
        <dbReference type="ARBA" id="ARBA00023242"/>
    </source>
</evidence>
<dbReference type="InterPro" id="IPR036397">
    <property type="entry name" value="RNaseH_sf"/>
</dbReference>
<dbReference type="GO" id="GO:0000166">
    <property type="term" value="F:nucleotide binding"/>
    <property type="evidence" value="ECO:0007669"/>
    <property type="project" value="InterPro"/>
</dbReference>
<keyword evidence="12" id="KW-1185">Reference proteome</keyword>
<dbReference type="GO" id="GO:0071035">
    <property type="term" value="P:nuclear polyadenylation-dependent rRNA catabolic process"/>
    <property type="evidence" value="ECO:0000318"/>
    <property type="project" value="GO_Central"/>
</dbReference>
<feature type="compositionally biased region" description="Basic and acidic residues" evidence="9">
    <location>
        <begin position="813"/>
        <end position="826"/>
    </location>
</feature>
<comment type="similarity">
    <text evidence="8">Belongs to the exosome component 10/RRP6 family.</text>
</comment>
<evidence type="ECO:0000256" key="5">
    <source>
        <dbReference type="ARBA" id="ARBA00022835"/>
    </source>
</evidence>
<dbReference type="PROSITE" id="PS50967">
    <property type="entry name" value="HRDC"/>
    <property type="match status" value="1"/>
</dbReference>
<feature type="domain" description="HRDC" evidence="10">
    <location>
        <begin position="481"/>
        <end position="561"/>
    </location>
</feature>
<evidence type="ECO:0000256" key="4">
    <source>
        <dbReference type="ARBA" id="ARBA00022801"/>
    </source>
</evidence>
<dbReference type="Pfam" id="PF01612">
    <property type="entry name" value="DNA_pol_A_exo1"/>
    <property type="match status" value="1"/>
</dbReference>
<dbReference type="InterPro" id="IPR045092">
    <property type="entry name" value="Rrp6-like"/>
</dbReference>
<dbReference type="CDD" id="cd06147">
    <property type="entry name" value="Rrp6p_like_exo"/>
    <property type="match status" value="1"/>
</dbReference>
<evidence type="ECO:0000256" key="3">
    <source>
        <dbReference type="ARBA" id="ARBA00022722"/>
    </source>
</evidence>
<dbReference type="InterPro" id="IPR012588">
    <property type="entry name" value="Exosome-assoc_fac_Rrp6_N"/>
</dbReference>
<dbReference type="Proteomes" id="UP000036987">
    <property type="component" value="Unassembled WGS sequence"/>
</dbReference>
<dbReference type="GO" id="GO:0071040">
    <property type="term" value="P:nuclear polyadenylation-dependent antisense transcript catabolic process"/>
    <property type="evidence" value="ECO:0000318"/>
    <property type="project" value="GO_Central"/>
</dbReference>
<dbReference type="FunFam" id="1.10.150.80:FF:000001">
    <property type="entry name" value="Putative exosome component 10"/>
    <property type="match status" value="1"/>
</dbReference>
<evidence type="ECO:0000256" key="2">
    <source>
        <dbReference type="ARBA" id="ARBA00022552"/>
    </source>
</evidence>
<evidence type="ECO:0000256" key="9">
    <source>
        <dbReference type="SAM" id="MobiDB-lite"/>
    </source>
</evidence>
<comment type="caution">
    <text evidence="11">The sequence shown here is derived from an EMBL/GenBank/DDBJ whole genome shotgun (WGS) entry which is preliminary data.</text>
</comment>
<keyword evidence="3" id="KW-0540">Nuclease</keyword>
<feature type="compositionally biased region" description="Polar residues" evidence="9">
    <location>
        <begin position="590"/>
        <end position="600"/>
    </location>
</feature>
<dbReference type="GO" id="GO:0003727">
    <property type="term" value="F:single-stranded RNA binding"/>
    <property type="evidence" value="ECO:0000318"/>
    <property type="project" value="GO_Central"/>
</dbReference>
<dbReference type="GO" id="GO:0071044">
    <property type="term" value="P:histone mRNA catabolic process"/>
    <property type="evidence" value="ECO:0000318"/>
    <property type="project" value="GO_Central"/>
</dbReference>
<feature type="region of interest" description="Disordered" evidence="9">
    <location>
        <begin position="813"/>
        <end position="875"/>
    </location>
</feature>
<protein>
    <submittedName>
        <fullName evidence="11">Exosome complex exonuclease RRP6</fullName>
    </submittedName>
</protein>
<dbReference type="SUPFAM" id="SSF53098">
    <property type="entry name" value="Ribonuclease H-like"/>
    <property type="match status" value="1"/>
</dbReference>
<dbReference type="InterPro" id="IPR049559">
    <property type="entry name" value="Rrp6p-like_exo"/>
</dbReference>
<feature type="compositionally biased region" description="Basic and acidic residues" evidence="9">
    <location>
        <begin position="9"/>
        <end position="21"/>
    </location>
</feature>
<comment type="subcellular location">
    <subcellularLocation>
        <location evidence="1">Nucleus</location>
    </subcellularLocation>
</comment>
<dbReference type="SMART" id="SM00341">
    <property type="entry name" value="HRDC"/>
    <property type="match status" value="1"/>
</dbReference>
<dbReference type="GO" id="GO:0000175">
    <property type="term" value="F:3'-5'-RNA exonuclease activity"/>
    <property type="evidence" value="ECO:0000318"/>
    <property type="project" value="GO_Central"/>
</dbReference>
<name>A0A0K9Q5Q2_ZOSMR</name>
<dbReference type="FunFam" id="3.30.420.10:FF:000065">
    <property type="entry name" value="Protein RRP6-like 2 isoform A"/>
    <property type="match status" value="1"/>
</dbReference>
<dbReference type="PANTHER" id="PTHR12124">
    <property type="entry name" value="POLYMYOSITIS/SCLERODERMA AUTOANTIGEN-RELATED"/>
    <property type="match status" value="1"/>
</dbReference>
<dbReference type="InterPro" id="IPR002121">
    <property type="entry name" value="HRDC_dom"/>
</dbReference>
<dbReference type="OrthoDB" id="2250022at2759"/>
<keyword evidence="6 11" id="KW-0269">Exonuclease</keyword>
<keyword evidence="4" id="KW-0378">Hydrolase</keyword>
<dbReference type="Gene3D" id="1.10.150.80">
    <property type="entry name" value="HRDC domain"/>
    <property type="match status" value="1"/>
</dbReference>
<sequence length="875" mass="98993">MGEEEEDEGKYKNDNCSRIDTRNTTGSSAALHDLINGRLTSSLQNLTSQSRTIPSGKDFHFYSNFPEFRDPSRLLAAKSQDLLERVGSVGRRSAGTVPDDLDDGYDWLVSVNDDVVERIGEAMDEFLMPRAGKSEVNSVMEEGGFQMVRGKKNERRSVTNASANHVASGEGVSGVKVATRDRKVDLAKAKVPFHLPHIARPQDEFGIRVNNNNQPFEHVWLPRSEDGSHFIHPMENLDADNFIEKNIKENIPVKPFSLEETPFTFVENVKDLKELASKLRGVNEFAIDLEHNQYRSFQGLTCLMQISTRTEDFVVDTLKLRVHIGPHLREVFKDPSKRKVMHGADHDMLWFQRDFGIYVCNLFDTGQASRVMQLERNSLEYLLSHYCNVTANKEYQNAEWRLRPLPAEMIKYAREDTHYLLYLYDLMCQELLLMSHDFENGSALTEVYRRSCNVCMQLYEKELFTNTSFLYIYGLREADFSAQQLAVVSALCEWRDNIARSEDESTGFILPNKTLLEIAKQMPDSNGKLRRFIKSKNSFVERYLASVVHIIKTSLLNAHAFEDISKDLKRAHREKLAEQNSQTVHEEFRTPQTATPLSSRILPTSGHLRYTSLLEHGSSAQPFVTSPMSGNGHDMGNESSASLNTDKVNVASIQVLNKPNGPFGALLGISKKKMSSNSKNKSNDQEKTEKKLQQIKSSVRLPIYSFSENPNVSIKPIISYEIPSSPELQQQHNTDTDKCSTLDDILPLKSDGSENDSLDEQKQPSLPHLETLDLSTTCHGIPELSLSTQGKTNNVLFEPFDYEAARKQINLEEEHASENKNNDDINGKILKGGSKKNKQKGIIGKGYQEETSDFEMPKRRPAFPASGNRSATFRD</sequence>
<keyword evidence="7" id="KW-0539">Nucleus</keyword>
<proteinExistence type="inferred from homology"/>
<dbReference type="OMA" id="FIHPLEM"/>
<dbReference type="SUPFAM" id="SSF47819">
    <property type="entry name" value="HRDC-like"/>
    <property type="match status" value="1"/>
</dbReference>
<dbReference type="STRING" id="29655.A0A0K9Q5Q2"/>
<feature type="region of interest" description="Disordered" evidence="9">
    <location>
        <begin position="577"/>
        <end position="600"/>
    </location>
</feature>
<feature type="region of interest" description="Disordered" evidence="9">
    <location>
        <begin position="672"/>
        <end position="694"/>
    </location>
</feature>